<sequence length="368" mass="41597">CVCVVGRRATHSLVEPDFVKGDGNRKKKAGGWRVAGAVLMTARMPERPLGARKDNGPCICGAVKYVFSFRRMEWVATSTNVRVLTPLKASAKGGMRVCYDVEEVEEDGGRTPCIAKLFLRNISDVVEKDYFSEGEAQCMCEQFANNFNKATFTGIERPHVSFLQCQVLRIPKENIPAEYRDTQHGFFSYKTNDTKEVMFVMEPRLHGHFTKYNSNFGETYEGDKHFKTPSQIQQRTRMFLIAEAFSHFTLAESGGSMLLCDLQGVNDLFTDPQIHTEDGKGLGLGNMGHEGIEKYVLRHECNEFCRALALKPLDGIRPQNGTESRENNFYVRLRAQLQQDMVPLSKPIGEMTEEEQIAHAIRLSQISY</sequence>
<gene>
    <name evidence="7" type="ORF">MOQ_006755</name>
</gene>
<evidence type="ECO:0000256" key="5">
    <source>
        <dbReference type="ARBA" id="ARBA00022840"/>
    </source>
</evidence>
<dbReference type="GO" id="GO:0031037">
    <property type="term" value="P:myosin II filament disassembly"/>
    <property type="evidence" value="ECO:0007669"/>
    <property type="project" value="TreeGrafter"/>
</dbReference>
<keyword evidence="4 7" id="KW-0418">Kinase</keyword>
<evidence type="ECO:0000256" key="1">
    <source>
        <dbReference type="ARBA" id="ARBA00022527"/>
    </source>
</evidence>
<dbReference type="EMBL" id="AHKC01013169">
    <property type="protein sequence ID" value="EKF29462.1"/>
    <property type="molecule type" value="Genomic_DNA"/>
</dbReference>
<keyword evidence="1" id="KW-0723">Serine/threonine-protein kinase</keyword>
<dbReference type="SMART" id="SM00811">
    <property type="entry name" value="Alpha_kinase"/>
    <property type="match status" value="1"/>
</dbReference>
<evidence type="ECO:0000259" key="6">
    <source>
        <dbReference type="PROSITE" id="PS51158"/>
    </source>
</evidence>
<evidence type="ECO:0000313" key="8">
    <source>
        <dbReference type="Proteomes" id="UP000007350"/>
    </source>
</evidence>
<dbReference type="InterPro" id="IPR051852">
    <property type="entry name" value="Alpha-type_PK"/>
</dbReference>
<comment type="caution">
    <text evidence="7">The sequence shown here is derived from an EMBL/GenBank/DDBJ whole genome shotgun (WGS) entry which is preliminary data.</text>
</comment>
<evidence type="ECO:0000313" key="7">
    <source>
        <dbReference type="EMBL" id="EKF29462.1"/>
    </source>
</evidence>
<feature type="non-terminal residue" evidence="7">
    <location>
        <position position="1"/>
    </location>
</feature>
<dbReference type="OrthoDB" id="301415at2759"/>
<reference evidence="7 8" key="1">
    <citation type="journal article" date="2012" name="BMC Genomics">
        <title>Comparative genomic analysis of human infective Trypanosoma cruzi lineages with the bat-restricted subspecies T. cruzi marinkellei.</title>
        <authorList>
            <person name="Franzen O."/>
            <person name="Talavera-Lopez C."/>
            <person name="Ochaya S."/>
            <person name="Butler C.E."/>
            <person name="Messenger L.A."/>
            <person name="Lewis M.D."/>
            <person name="Llewellyn M.S."/>
            <person name="Marinkelle C.J."/>
            <person name="Tyler K.M."/>
            <person name="Miles M.A."/>
            <person name="Andersson B."/>
        </authorList>
    </citation>
    <scope>NUCLEOTIDE SEQUENCE [LARGE SCALE GENOMIC DNA]</scope>
    <source>
        <strain evidence="7 8">B7</strain>
    </source>
</reference>
<dbReference type="Gene3D" id="3.20.200.10">
    <property type="entry name" value="MHCK/EF2 kinase"/>
    <property type="match status" value="1"/>
</dbReference>
<dbReference type="PANTHER" id="PTHR45992">
    <property type="entry name" value="EUKARYOTIC ELONGATION FACTOR 2 KINASE-RELATED"/>
    <property type="match status" value="1"/>
</dbReference>
<evidence type="ECO:0000256" key="2">
    <source>
        <dbReference type="ARBA" id="ARBA00022679"/>
    </source>
</evidence>
<dbReference type="GO" id="GO:0004674">
    <property type="term" value="F:protein serine/threonine kinase activity"/>
    <property type="evidence" value="ECO:0007669"/>
    <property type="project" value="UniProtKB-KW"/>
</dbReference>
<name>K2NKN5_TRYCR</name>
<dbReference type="PROSITE" id="PS51158">
    <property type="entry name" value="ALPHA_KINASE"/>
    <property type="match status" value="1"/>
</dbReference>
<feature type="domain" description="Alpha-type protein kinase" evidence="6">
    <location>
        <begin position="66"/>
        <end position="313"/>
    </location>
</feature>
<proteinExistence type="predicted"/>
<dbReference type="InterPro" id="IPR011009">
    <property type="entry name" value="Kinase-like_dom_sf"/>
</dbReference>
<keyword evidence="8" id="KW-1185">Reference proteome</keyword>
<keyword evidence="5" id="KW-0067">ATP-binding</keyword>
<dbReference type="AlphaFoldDB" id="K2NKN5"/>
<dbReference type="SUPFAM" id="SSF56112">
    <property type="entry name" value="Protein kinase-like (PK-like)"/>
    <property type="match status" value="1"/>
</dbReference>
<dbReference type="GO" id="GO:0005524">
    <property type="term" value="F:ATP binding"/>
    <property type="evidence" value="ECO:0007669"/>
    <property type="project" value="UniProtKB-KW"/>
</dbReference>
<dbReference type="GO" id="GO:1903013">
    <property type="term" value="P:response to differentiation-inducing factor 1"/>
    <property type="evidence" value="ECO:0007669"/>
    <property type="project" value="TreeGrafter"/>
</dbReference>
<accession>K2NKN5</accession>
<evidence type="ECO:0000256" key="4">
    <source>
        <dbReference type="ARBA" id="ARBA00022777"/>
    </source>
</evidence>
<dbReference type="InterPro" id="IPR004166">
    <property type="entry name" value="a-kinase_dom"/>
</dbReference>
<dbReference type="Proteomes" id="UP000007350">
    <property type="component" value="Unassembled WGS sequence"/>
</dbReference>
<keyword evidence="3" id="KW-0547">Nucleotide-binding</keyword>
<dbReference type="Gene3D" id="3.30.200.20">
    <property type="entry name" value="Phosphorylase Kinase, domain 1"/>
    <property type="match status" value="1"/>
</dbReference>
<dbReference type="CDD" id="cd04515">
    <property type="entry name" value="Alpha_kinase"/>
    <property type="match status" value="1"/>
</dbReference>
<organism evidence="7 8">
    <name type="scientific">Trypanosoma cruzi marinkellei</name>
    <dbReference type="NCBI Taxonomy" id="85056"/>
    <lineage>
        <taxon>Eukaryota</taxon>
        <taxon>Discoba</taxon>
        <taxon>Euglenozoa</taxon>
        <taxon>Kinetoplastea</taxon>
        <taxon>Metakinetoplastina</taxon>
        <taxon>Trypanosomatida</taxon>
        <taxon>Trypanosomatidae</taxon>
        <taxon>Trypanosoma</taxon>
        <taxon>Schizotrypanum</taxon>
    </lineage>
</organism>
<keyword evidence="2" id="KW-0808">Transferase</keyword>
<dbReference type="PANTHER" id="PTHR45992:SF2">
    <property type="entry name" value="EUKARYOTIC ELONGATION FACTOR 2 KINASE"/>
    <property type="match status" value="1"/>
</dbReference>
<protein>
    <submittedName>
        <fullName evidence="7">Myosin heavy chain kinase A, putative</fullName>
    </submittedName>
</protein>
<evidence type="ECO:0000256" key="3">
    <source>
        <dbReference type="ARBA" id="ARBA00022741"/>
    </source>
</evidence>
<dbReference type="Pfam" id="PF02816">
    <property type="entry name" value="Alpha_kinase"/>
    <property type="match status" value="1"/>
</dbReference>